<dbReference type="SMART" id="SM00968">
    <property type="entry name" value="SMC_hinge"/>
    <property type="match status" value="1"/>
</dbReference>
<feature type="domain" description="SMC hinge" evidence="13">
    <location>
        <begin position="577"/>
        <end position="691"/>
    </location>
</feature>
<dbReference type="GO" id="GO:0000796">
    <property type="term" value="C:condensin complex"/>
    <property type="evidence" value="ECO:0007669"/>
    <property type="project" value="TreeGrafter"/>
</dbReference>
<dbReference type="FunFam" id="3.40.50.300:FF:000585">
    <property type="entry name" value="Structural maintenance of chromosomes 4"/>
    <property type="match status" value="1"/>
</dbReference>
<gene>
    <name evidence="14" type="primary">SMC4</name>
    <name evidence="14" type="ORF">IWW39_005415</name>
</gene>
<proteinExistence type="inferred from homology"/>
<dbReference type="EMBL" id="JANBTX010000276">
    <property type="protein sequence ID" value="KAJ2683590.1"/>
    <property type="molecule type" value="Genomic_DNA"/>
</dbReference>
<evidence type="ECO:0000256" key="10">
    <source>
        <dbReference type="ARBA" id="ARBA00023306"/>
    </source>
</evidence>
<evidence type="ECO:0000256" key="2">
    <source>
        <dbReference type="ARBA" id="ARBA00006005"/>
    </source>
</evidence>
<dbReference type="GO" id="GO:0051301">
    <property type="term" value="P:cell division"/>
    <property type="evidence" value="ECO:0007669"/>
    <property type="project" value="UniProtKB-KW"/>
</dbReference>
<dbReference type="SUPFAM" id="SSF75553">
    <property type="entry name" value="Smc hinge domain"/>
    <property type="match status" value="1"/>
</dbReference>
<feature type="coiled-coil region" evidence="12">
    <location>
        <begin position="963"/>
        <end position="997"/>
    </location>
</feature>
<evidence type="ECO:0000256" key="12">
    <source>
        <dbReference type="SAM" id="Coils"/>
    </source>
</evidence>
<evidence type="ECO:0000259" key="13">
    <source>
        <dbReference type="SMART" id="SM00968"/>
    </source>
</evidence>
<feature type="coiled-coil region" evidence="12">
    <location>
        <begin position="312"/>
        <end position="367"/>
    </location>
</feature>
<dbReference type="InterPro" id="IPR027417">
    <property type="entry name" value="P-loop_NTPase"/>
</dbReference>
<dbReference type="GO" id="GO:0016887">
    <property type="term" value="F:ATP hydrolysis activity"/>
    <property type="evidence" value="ECO:0007669"/>
    <property type="project" value="InterPro"/>
</dbReference>
<dbReference type="InterPro" id="IPR003395">
    <property type="entry name" value="RecF/RecN/SMC_N"/>
</dbReference>
<comment type="caution">
    <text evidence="14">The sequence shown here is derived from an EMBL/GenBank/DDBJ whole genome shotgun (WGS) entry which is preliminary data.</text>
</comment>
<keyword evidence="15" id="KW-1185">Reference proteome</keyword>
<evidence type="ECO:0000313" key="14">
    <source>
        <dbReference type="EMBL" id="KAJ2683590.1"/>
    </source>
</evidence>
<dbReference type="Pfam" id="PF02463">
    <property type="entry name" value="SMC_N"/>
    <property type="match status" value="1"/>
</dbReference>
<sequence length="1266" mass="135949">MTFNEAAESLAVNTQDLDIEMTSAVPERSSTANGTSKEEAGKPRLIITQMVLENFKSYAGRQVIGPFHRSFSAIVGPNGSGKSNVIDGLLFVFGYRANKIRQGKLSELIHSSKNGGQLTQCSVEVHFKEVVDSPDGSSSEDIPGSEVVVGRIATQSNQSKYMVNGSSSSYTEVTSLLRSKGIDLDHKRFLILQGEVENISQMKAMGQSENEVGLLEYLEDIIGTSAYKGQIEEARKQVDELNVARSERLHRVKIVEKEKNSLEDKKNEALAYIQTENELTVQKSALYQKRQHESKAKEAAEQAKYQAAKLACESEQARHAAIRNAAQELEETRALTEKECKVLERRAKEVAEELSKAERSEVQLQVNRKHIKGKLKKAQDSGEKEAHSMQQLRSTVSALESDMGSGRAEAADLEQRLGGERAALEEISAGLGSKTAELTAAIGEKQQELAPWREKIGAHQAVLELAQTELRVLDERGGAGARALDAAKAELRRLRDERVGRAAAAAERVAELARVNEELEAADRAAQVGEGRAAAARAAVGEARRGEEDARAAVGAAQSQGAVLRAILRQRDLGRIGGIHGRLGALGAIDDAYDVAASSACGAALDSIVVQTVAAGQACVEFLRASGVGRARFVILDTLRTRAPAAAAAPEGVRRLVDLVRPAAAAFLPAFQHAMGDTLVAADLEQARRVAYGGPRRHRVVTVDGVVLEAAGTMSGGGNRVARGAMSSRAAAPDASPEALARLTAAREAAEAALAEHQAALRTATAARQQLQARYDALETLLPRLELELTATDEQVQMAKRRARDLADGAVHAPQAADDAARAADDAARAAAAARAEAEAAAIGALQAQCGAIEAAVRALQERVMQAGGIRLRAQKARVDGLRDRLATVADDMARWAAAHAKANADLARAERQAAARATATADLGAQLAAVTAEIDALAHHVLAVRDRADAARALADTRQQLLDRTREAADAKAAELDALRARDATLRRAVDDAERALADASRAANYWASERAHLALHAVEGAAAPPALAELTEAELDAVDAAALQARIEQAEARLQRTRPNLSVLAEYARRAAEHAARSAELDAVAARRDDAQRCLDCLRTRRLDEFMAGFSVISYNLKEMYQMITLGGSAELELVDSLDPFSEGIVFSVMPPKKSWKNISNLSGGEKTLSSLALVFALHQYKPTPLYVMDEIDAALDFRNVSIVANYIKERTRNAQFVIISLRNNMFELADRLVGIYKTDNRTKSIALDTEHTVGALYDEVATA</sequence>
<organism evidence="14 15">
    <name type="scientific">Coemansia spiralis</name>
    <dbReference type="NCBI Taxonomy" id="417178"/>
    <lineage>
        <taxon>Eukaryota</taxon>
        <taxon>Fungi</taxon>
        <taxon>Fungi incertae sedis</taxon>
        <taxon>Zoopagomycota</taxon>
        <taxon>Kickxellomycotina</taxon>
        <taxon>Kickxellomycetes</taxon>
        <taxon>Kickxellales</taxon>
        <taxon>Kickxellaceae</taxon>
        <taxon>Coemansia</taxon>
    </lineage>
</organism>
<dbReference type="PANTHER" id="PTHR18937">
    <property type="entry name" value="STRUCTURAL MAINTENANCE OF CHROMOSOMES SMC FAMILY MEMBER"/>
    <property type="match status" value="1"/>
</dbReference>
<dbReference type="GO" id="GO:0005524">
    <property type="term" value="F:ATP binding"/>
    <property type="evidence" value="ECO:0007669"/>
    <property type="project" value="UniProtKB-KW"/>
</dbReference>
<keyword evidence="4" id="KW-0547">Nucleotide-binding</keyword>
<keyword evidence="6" id="KW-0067">ATP-binding</keyword>
<evidence type="ECO:0000256" key="1">
    <source>
        <dbReference type="ARBA" id="ARBA00004123"/>
    </source>
</evidence>
<evidence type="ECO:0000256" key="5">
    <source>
        <dbReference type="ARBA" id="ARBA00022776"/>
    </source>
</evidence>
<dbReference type="Gene3D" id="1.20.1060.20">
    <property type="match status" value="1"/>
</dbReference>
<evidence type="ECO:0000256" key="4">
    <source>
        <dbReference type="ARBA" id="ARBA00022741"/>
    </source>
</evidence>
<keyword evidence="5" id="KW-0498">Mitosis</keyword>
<comment type="similarity">
    <text evidence="2">Belongs to the SMC family. SMC4 subfamily.</text>
</comment>
<comment type="subcellular location">
    <subcellularLocation>
        <location evidence="1 11">Nucleus</location>
    </subcellularLocation>
</comment>
<keyword evidence="10" id="KW-0131">Cell cycle</keyword>
<reference evidence="14" key="1">
    <citation type="submission" date="2022-07" db="EMBL/GenBank/DDBJ databases">
        <title>Phylogenomic reconstructions and comparative analyses of Kickxellomycotina fungi.</title>
        <authorList>
            <person name="Reynolds N.K."/>
            <person name="Stajich J.E."/>
            <person name="Barry K."/>
            <person name="Grigoriev I.V."/>
            <person name="Crous P."/>
            <person name="Smith M.E."/>
        </authorList>
    </citation>
    <scope>NUCLEOTIDE SEQUENCE</scope>
    <source>
        <strain evidence="14">CBS 109367</strain>
    </source>
</reference>
<feature type="coiled-coil region" evidence="12">
    <location>
        <begin position="740"/>
        <end position="802"/>
    </location>
</feature>
<dbReference type="FunFam" id="3.40.50.300:FF:000481">
    <property type="entry name" value="Structural maintenance of chromosomes 4"/>
    <property type="match status" value="1"/>
</dbReference>
<keyword evidence="9 11" id="KW-0539">Nucleus</keyword>
<dbReference type="PANTHER" id="PTHR18937:SF172">
    <property type="entry name" value="STRUCTURAL MAINTENANCE OF CHROMOSOMES PROTEIN"/>
    <property type="match status" value="1"/>
</dbReference>
<evidence type="ECO:0000256" key="9">
    <source>
        <dbReference type="ARBA" id="ARBA00023242"/>
    </source>
</evidence>
<dbReference type="InterPro" id="IPR010935">
    <property type="entry name" value="SMC_hinge"/>
</dbReference>
<feature type="coiled-coil region" evidence="12">
    <location>
        <begin position="224"/>
        <end position="272"/>
    </location>
</feature>
<evidence type="ECO:0000256" key="3">
    <source>
        <dbReference type="ARBA" id="ARBA00022618"/>
    </source>
</evidence>
<keyword evidence="7 12" id="KW-0175">Coiled coil</keyword>
<keyword evidence="8" id="KW-0226">DNA condensation</keyword>
<dbReference type="GO" id="GO:0005634">
    <property type="term" value="C:nucleus"/>
    <property type="evidence" value="ECO:0007669"/>
    <property type="project" value="UniProtKB-SubCell"/>
</dbReference>
<dbReference type="GO" id="GO:0007076">
    <property type="term" value="P:mitotic chromosome condensation"/>
    <property type="evidence" value="ECO:0007669"/>
    <property type="project" value="TreeGrafter"/>
</dbReference>
<dbReference type="InterPro" id="IPR036277">
    <property type="entry name" value="SMC_hinge_sf"/>
</dbReference>
<evidence type="ECO:0000256" key="7">
    <source>
        <dbReference type="ARBA" id="ARBA00023054"/>
    </source>
</evidence>
<protein>
    <recommendedName>
        <fullName evidence="11">Structural maintenance of chromosomes protein</fullName>
    </recommendedName>
</protein>
<name>A0A9W8L2F9_9FUNG</name>
<dbReference type="Gene3D" id="3.40.50.300">
    <property type="entry name" value="P-loop containing nucleotide triphosphate hydrolases"/>
    <property type="match status" value="2"/>
</dbReference>
<evidence type="ECO:0000256" key="8">
    <source>
        <dbReference type="ARBA" id="ARBA00023067"/>
    </source>
</evidence>
<dbReference type="Gene3D" id="3.30.70.1620">
    <property type="match status" value="1"/>
</dbReference>
<evidence type="ECO:0000313" key="15">
    <source>
        <dbReference type="Proteomes" id="UP001151516"/>
    </source>
</evidence>
<dbReference type="PIRSF" id="PIRSF005719">
    <property type="entry name" value="SMC"/>
    <property type="match status" value="1"/>
</dbReference>
<dbReference type="AlphaFoldDB" id="A0A9W8L2F9"/>
<evidence type="ECO:0000256" key="6">
    <source>
        <dbReference type="ARBA" id="ARBA00022840"/>
    </source>
</evidence>
<dbReference type="Pfam" id="PF06470">
    <property type="entry name" value="SMC_hinge"/>
    <property type="match status" value="1"/>
</dbReference>
<dbReference type="OrthoDB" id="5575062at2759"/>
<keyword evidence="3" id="KW-0132">Cell division</keyword>
<dbReference type="InterPro" id="IPR024704">
    <property type="entry name" value="SMC"/>
</dbReference>
<dbReference type="SUPFAM" id="SSF52540">
    <property type="entry name" value="P-loop containing nucleoside triphosphate hydrolases"/>
    <property type="match status" value="1"/>
</dbReference>
<evidence type="ECO:0000256" key="11">
    <source>
        <dbReference type="PIRNR" id="PIRNR005719"/>
    </source>
</evidence>
<accession>A0A9W8L2F9</accession>
<dbReference type="Proteomes" id="UP001151516">
    <property type="component" value="Unassembled WGS sequence"/>
</dbReference>